<dbReference type="InterPro" id="IPR020904">
    <property type="entry name" value="Sc_DH/Rdtase_CS"/>
</dbReference>
<dbReference type="RefSeq" id="WP_006802623.1">
    <property type="nucleotide sequence ID" value="NZ_CABKOI010000020.1"/>
</dbReference>
<sequence>MIVLVTGASSGFGRAIAKKFGENGHKVIALARRKERLQSLQKEIPYCEILPCDICDKKAVKQALEALPQDFKSIDILVNNAGLALGIEPAQMCDFKDWERMISVNVTALSYLTHLVLPQMVERKSGHIITLGSIAGKYPYPGGNVYGATKAFVKQFALGLRADLAGTNVRVSDIQPGLAESEFSLVRFKGDKKRANALYEGSNALQPQDIAEAVYWVATLPKHININTLEMMPTSQSFSTLAVHKEYSFLTK</sequence>
<dbReference type="Proteomes" id="UP000233350">
    <property type="component" value="Unassembled WGS sequence"/>
</dbReference>
<reference evidence="4 5" key="1">
    <citation type="submission" date="2016-07" db="EMBL/GenBank/DDBJ databases">
        <title>Detection of Helicobacter winghamensis from caecal content of red fox (Vulpes vulpes).</title>
        <authorList>
            <person name="Zanoni R.G."/>
            <person name="Florio D."/>
            <person name="Caffara M."/>
            <person name="Renzi M."/>
            <person name="Parisi A."/>
            <person name="Pasquali F."/>
            <person name="Manfreda G."/>
        </authorList>
    </citation>
    <scope>NUCLEOTIDE SEQUENCE [LARGE SCALE GENOMIC DNA]</scope>
    <source>
        <strain evidence="4 5">295_13</strain>
    </source>
</reference>
<dbReference type="PANTHER" id="PTHR42901:SF1">
    <property type="entry name" value="ALCOHOL DEHYDROGENASE"/>
    <property type="match status" value="1"/>
</dbReference>
<evidence type="ECO:0000256" key="2">
    <source>
        <dbReference type="ARBA" id="ARBA00023002"/>
    </source>
</evidence>
<dbReference type="InterPro" id="IPR036291">
    <property type="entry name" value="NAD(P)-bd_dom_sf"/>
</dbReference>
<dbReference type="STRING" id="556267.HWAG_00927"/>
<dbReference type="CDD" id="cd05346">
    <property type="entry name" value="SDR_c5"/>
    <property type="match status" value="1"/>
</dbReference>
<comment type="similarity">
    <text evidence="1 3">Belongs to the short-chain dehydrogenases/reductases (SDR) family.</text>
</comment>
<dbReference type="AlphaFoldDB" id="A0A2N3PI26"/>
<evidence type="ECO:0000313" key="4">
    <source>
        <dbReference type="EMBL" id="PKT80318.1"/>
    </source>
</evidence>
<dbReference type="Gene3D" id="3.40.50.720">
    <property type="entry name" value="NAD(P)-binding Rossmann-like Domain"/>
    <property type="match status" value="1"/>
</dbReference>
<dbReference type="InterPro" id="IPR002347">
    <property type="entry name" value="SDR_fam"/>
</dbReference>
<dbReference type="PRINTS" id="PR00080">
    <property type="entry name" value="SDRFAMILY"/>
</dbReference>
<dbReference type="PRINTS" id="PR00081">
    <property type="entry name" value="GDHRDH"/>
</dbReference>
<dbReference type="Pfam" id="PF00106">
    <property type="entry name" value="adh_short"/>
    <property type="match status" value="1"/>
</dbReference>
<accession>A0A2N3PI26</accession>
<proteinExistence type="inferred from homology"/>
<comment type="caution">
    <text evidence="4">The sequence shown here is derived from an EMBL/GenBank/DDBJ whole genome shotgun (WGS) entry which is preliminary data.</text>
</comment>
<dbReference type="PROSITE" id="PS00061">
    <property type="entry name" value="ADH_SHORT"/>
    <property type="match status" value="1"/>
</dbReference>
<dbReference type="PANTHER" id="PTHR42901">
    <property type="entry name" value="ALCOHOL DEHYDROGENASE"/>
    <property type="match status" value="1"/>
</dbReference>
<dbReference type="GO" id="GO:0016616">
    <property type="term" value="F:oxidoreductase activity, acting on the CH-OH group of donors, NAD or NADP as acceptor"/>
    <property type="evidence" value="ECO:0007669"/>
    <property type="project" value="UniProtKB-ARBA"/>
</dbReference>
<organism evidence="4 5">
    <name type="scientific">Helicobacter winghamensis</name>
    <dbReference type="NCBI Taxonomy" id="157268"/>
    <lineage>
        <taxon>Bacteria</taxon>
        <taxon>Pseudomonadati</taxon>
        <taxon>Campylobacterota</taxon>
        <taxon>Epsilonproteobacteria</taxon>
        <taxon>Campylobacterales</taxon>
        <taxon>Helicobacteraceae</taxon>
        <taxon>Helicobacter</taxon>
    </lineage>
</organism>
<gene>
    <name evidence="4" type="ORF">BCM31_02955</name>
</gene>
<evidence type="ECO:0000256" key="3">
    <source>
        <dbReference type="RuleBase" id="RU000363"/>
    </source>
</evidence>
<dbReference type="GeneID" id="97290175"/>
<dbReference type="EMBL" id="MBPK01000043">
    <property type="protein sequence ID" value="PKT80318.1"/>
    <property type="molecule type" value="Genomic_DNA"/>
</dbReference>
<protein>
    <submittedName>
        <fullName evidence="4">NAD(P)-dependent oxidoreductase</fullName>
    </submittedName>
</protein>
<evidence type="ECO:0000313" key="5">
    <source>
        <dbReference type="Proteomes" id="UP000233350"/>
    </source>
</evidence>
<dbReference type="FunFam" id="3.40.50.720:FF:000047">
    <property type="entry name" value="NADP-dependent L-serine/L-allo-threonine dehydrogenase"/>
    <property type="match status" value="1"/>
</dbReference>
<evidence type="ECO:0000256" key="1">
    <source>
        <dbReference type="ARBA" id="ARBA00006484"/>
    </source>
</evidence>
<name>A0A2N3PI26_9HELI</name>
<keyword evidence="5" id="KW-1185">Reference proteome</keyword>
<dbReference type="SUPFAM" id="SSF51735">
    <property type="entry name" value="NAD(P)-binding Rossmann-fold domains"/>
    <property type="match status" value="1"/>
</dbReference>
<keyword evidence="2" id="KW-0560">Oxidoreductase</keyword>
<dbReference type="OrthoDB" id="658698at2"/>